<dbReference type="EnsemblMetazoa" id="OVOC7432.1">
    <property type="protein sequence ID" value="OVOC7432.1"/>
    <property type="gene ID" value="WBGene00244241"/>
</dbReference>
<dbReference type="Proteomes" id="UP000024404">
    <property type="component" value="Unassembled WGS sequence"/>
</dbReference>
<dbReference type="EMBL" id="CMVM020000201">
    <property type="status" value="NOT_ANNOTATED_CDS"/>
    <property type="molecule type" value="Genomic_DNA"/>
</dbReference>
<keyword evidence="4" id="KW-1185">Reference proteome</keyword>
<dbReference type="Pfam" id="PF00635">
    <property type="entry name" value="Motile_Sperm"/>
    <property type="match status" value="1"/>
</dbReference>
<proteinExistence type="predicted"/>
<dbReference type="PANTHER" id="PTHR21513:SF19">
    <property type="entry name" value="MAJOR SPERM PROTEIN"/>
    <property type="match status" value="1"/>
</dbReference>
<dbReference type="InterPro" id="IPR008962">
    <property type="entry name" value="PapD-like_sf"/>
</dbReference>
<reference evidence="3" key="2">
    <citation type="submission" date="2022-06" db="UniProtKB">
        <authorList>
            <consortium name="EnsemblMetazoa"/>
        </authorList>
    </citation>
    <scope>IDENTIFICATION</scope>
</reference>
<feature type="domain" description="MSP" evidence="2">
    <location>
        <begin position="30"/>
        <end position="155"/>
    </location>
</feature>
<accession>A0A8R1Y612</accession>
<sequence length="155" mass="17403">MTSAISAVTSMMPGGIPMPIDRTPDENEFQMTLIPETKIIFMGADIGIKPVTVNVIIHNDTKLLQAFKVKCTANYMFTIRPSYGIIVPNERKKVCNMTPREMFENFKPDGVKRIQCQFKYADGTSVHPPEPRSTINTVMNPVTDSQLTNVERSHV</sequence>
<dbReference type="PANTHER" id="PTHR21513">
    <property type="entry name" value="MAJOR SPERM PROTEIN"/>
    <property type="match status" value="1"/>
</dbReference>
<dbReference type="AlphaFoldDB" id="A0A8R1Y612"/>
<name>A0A8R1Y612_ONCVO</name>
<dbReference type="OMA" id="MFTIRPS"/>
<dbReference type="InterPro" id="IPR013783">
    <property type="entry name" value="Ig-like_fold"/>
</dbReference>
<reference evidence="4" key="1">
    <citation type="submission" date="2013-10" db="EMBL/GenBank/DDBJ databases">
        <title>Genome sequencing of Onchocerca volvulus.</title>
        <authorList>
            <person name="Cotton J."/>
            <person name="Tsai J."/>
            <person name="Stanley E."/>
            <person name="Tracey A."/>
            <person name="Holroyd N."/>
            <person name="Lustigman S."/>
            <person name="Berriman M."/>
        </authorList>
    </citation>
    <scope>NUCLEOTIDE SEQUENCE</scope>
</reference>
<protein>
    <recommendedName>
        <fullName evidence="1">Major sperm protein</fullName>
    </recommendedName>
</protein>
<comment type="function">
    <text evidence="1">Central component in molecular interactions underlying sperm crawling. Forms an extensive filament system that extends from sperm villipoda, along the leading edge of the pseudopod.</text>
</comment>
<keyword evidence="1" id="KW-0963">Cytoplasm</keyword>
<evidence type="ECO:0000256" key="1">
    <source>
        <dbReference type="RuleBase" id="RU003425"/>
    </source>
</evidence>
<dbReference type="SUPFAM" id="SSF49354">
    <property type="entry name" value="PapD-like"/>
    <property type="match status" value="1"/>
</dbReference>
<evidence type="ECO:0000313" key="4">
    <source>
        <dbReference type="Proteomes" id="UP000024404"/>
    </source>
</evidence>
<evidence type="ECO:0000313" key="3">
    <source>
        <dbReference type="EnsemblMetazoa" id="OVOC7432.1"/>
    </source>
</evidence>
<dbReference type="InterPro" id="IPR000535">
    <property type="entry name" value="MSP_dom"/>
</dbReference>
<organism evidence="3 4">
    <name type="scientific">Onchocerca volvulus</name>
    <dbReference type="NCBI Taxonomy" id="6282"/>
    <lineage>
        <taxon>Eukaryota</taxon>
        <taxon>Metazoa</taxon>
        <taxon>Ecdysozoa</taxon>
        <taxon>Nematoda</taxon>
        <taxon>Chromadorea</taxon>
        <taxon>Rhabditida</taxon>
        <taxon>Spirurina</taxon>
        <taxon>Spiruromorpha</taxon>
        <taxon>Filarioidea</taxon>
        <taxon>Onchocercidae</taxon>
        <taxon>Onchocerca</taxon>
    </lineage>
</organism>
<dbReference type="Gene3D" id="2.60.40.10">
    <property type="entry name" value="Immunoglobulins"/>
    <property type="match status" value="1"/>
</dbReference>
<keyword evidence="1" id="KW-0206">Cytoskeleton</keyword>
<dbReference type="PROSITE" id="PS50202">
    <property type="entry name" value="MSP"/>
    <property type="match status" value="1"/>
</dbReference>
<evidence type="ECO:0000259" key="2">
    <source>
        <dbReference type="PROSITE" id="PS50202"/>
    </source>
</evidence>